<evidence type="ECO:0000313" key="3">
    <source>
        <dbReference type="Proteomes" id="UP000630594"/>
    </source>
</evidence>
<dbReference type="Gene3D" id="2.60.40.1120">
    <property type="entry name" value="Carboxypeptidase-like, regulatory domain"/>
    <property type="match status" value="2"/>
</dbReference>
<comment type="caution">
    <text evidence="2">The sequence shown here is derived from an EMBL/GenBank/DDBJ whole genome shotgun (WGS) entry which is preliminary data.</text>
</comment>
<gene>
    <name evidence="2" type="ORF">GCM10007231_11740</name>
</gene>
<dbReference type="InterPro" id="IPR013784">
    <property type="entry name" value="Carb-bd-like_fold"/>
</dbReference>
<name>A0ABQ1Q5P4_9ACTN</name>
<protein>
    <recommendedName>
        <fullName evidence="4">Carboxypeptidase regulatory-like domain-containing protein</fullName>
    </recommendedName>
</protein>
<keyword evidence="1" id="KW-0812">Transmembrane</keyword>
<keyword evidence="1" id="KW-1133">Transmembrane helix</keyword>
<organism evidence="2 3">
    <name type="scientific">Nocardioides daphniae</name>
    <dbReference type="NCBI Taxonomy" id="402297"/>
    <lineage>
        <taxon>Bacteria</taxon>
        <taxon>Bacillati</taxon>
        <taxon>Actinomycetota</taxon>
        <taxon>Actinomycetes</taxon>
        <taxon>Propionibacteriales</taxon>
        <taxon>Nocardioidaceae</taxon>
        <taxon>Nocardioides</taxon>
    </lineage>
</organism>
<evidence type="ECO:0000256" key="1">
    <source>
        <dbReference type="SAM" id="Phobius"/>
    </source>
</evidence>
<dbReference type="SUPFAM" id="SSF49452">
    <property type="entry name" value="Starch-binding domain-like"/>
    <property type="match status" value="2"/>
</dbReference>
<reference evidence="3" key="1">
    <citation type="journal article" date="2019" name="Int. J. Syst. Evol. Microbiol.">
        <title>The Global Catalogue of Microorganisms (GCM) 10K type strain sequencing project: providing services to taxonomists for standard genome sequencing and annotation.</title>
        <authorList>
            <consortium name="The Broad Institute Genomics Platform"/>
            <consortium name="The Broad Institute Genome Sequencing Center for Infectious Disease"/>
            <person name="Wu L."/>
            <person name="Ma J."/>
        </authorList>
    </citation>
    <scope>NUCLEOTIDE SEQUENCE [LARGE SCALE GENOMIC DNA]</scope>
    <source>
        <strain evidence="3">CCM 7403</strain>
    </source>
</reference>
<feature type="transmembrane region" description="Helical" evidence="1">
    <location>
        <begin position="23"/>
        <end position="42"/>
    </location>
</feature>
<evidence type="ECO:0008006" key="4">
    <source>
        <dbReference type="Google" id="ProtNLM"/>
    </source>
</evidence>
<dbReference type="Pfam" id="PF13620">
    <property type="entry name" value="CarboxypepD_reg"/>
    <property type="match status" value="1"/>
</dbReference>
<keyword evidence="1" id="KW-0472">Membrane</keyword>
<dbReference type="RefSeq" id="WP_188421164.1">
    <property type="nucleotide sequence ID" value="NZ_BMCK01000002.1"/>
</dbReference>
<sequence length="474" mass="49292">MGEGLEGTGTRMRQRLVPALRELGPLLAGLALIAAVGVGFAWSQRPGDPPTTGRAPASTTVVEAPTGAVRGVVVGPDGEPVEGVVVKVVTAPFEPYFAGPNPASAVPAGATWSGITGPDGTYEITRVTPGPHRVVVSPDGGDWATWWVGEAALADDAEDVQVEEDEVLRLDLTAMPAARIRGAVSEPFATAGGSRGETGESDGSVTEVVVERQTDDAWVEVARVRPGRAGRYEVDGLAAGRHRVLVDSPRSGIVHAPSATSEDDARVVELGVGQAAEVDVVVPPPALVTGRLTTSTGLPLPDREIRFSTGYRVVDPRFPALPTTTRSVRTDSEGRYAVRLGTGLWSVQTDLRCRGPQQREVDVVAGQDMASDLVEDAVATVSGQVTDRAGRPLSGVDVFLSTPGSVCGQAATTDADGRWTLTGVAPGRARIEYAVTTRGSQLRYFHPGVTKPGLATRVEVALGATVTGVDADLP</sequence>
<dbReference type="EMBL" id="BMCK01000002">
    <property type="protein sequence ID" value="GGD14389.1"/>
    <property type="molecule type" value="Genomic_DNA"/>
</dbReference>
<dbReference type="Proteomes" id="UP000630594">
    <property type="component" value="Unassembled WGS sequence"/>
</dbReference>
<evidence type="ECO:0000313" key="2">
    <source>
        <dbReference type="EMBL" id="GGD14389.1"/>
    </source>
</evidence>
<proteinExistence type="predicted"/>
<keyword evidence="3" id="KW-1185">Reference proteome</keyword>
<accession>A0ABQ1Q5P4</accession>